<protein>
    <recommendedName>
        <fullName evidence="8">TLC domain-containing protein</fullName>
    </recommendedName>
</protein>
<evidence type="ECO:0000256" key="1">
    <source>
        <dbReference type="ARBA" id="ARBA00004141"/>
    </source>
</evidence>
<dbReference type="SMART" id="SM00724">
    <property type="entry name" value="TLC"/>
    <property type="match status" value="1"/>
</dbReference>
<dbReference type="PANTHER" id="PTHR31898">
    <property type="entry name" value="TRANSMEMBRANE PROTEIN 136"/>
    <property type="match status" value="1"/>
</dbReference>
<accession>A0A835AFX8</accession>
<feature type="transmembrane region" description="Helical" evidence="7">
    <location>
        <begin position="133"/>
        <end position="153"/>
    </location>
</feature>
<evidence type="ECO:0000256" key="6">
    <source>
        <dbReference type="SAM" id="MobiDB-lite"/>
    </source>
</evidence>
<dbReference type="InterPro" id="IPR006634">
    <property type="entry name" value="TLC-dom"/>
</dbReference>
<evidence type="ECO:0000313" key="9">
    <source>
        <dbReference type="EMBL" id="KAF8661574.1"/>
    </source>
</evidence>
<feature type="transmembrane region" description="Helical" evidence="7">
    <location>
        <begin position="382"/>
        <end position="402"/>
    </location>
</feature>
<feature type="transmembrane region" description="Helical" evidence="7">
    <location>
        <begin position="159"/>
        <end position="180"/>
    </location>
</feature>
<evidence type="ECO:0000256" key="4">
    <source>
        <dbReference type="ARBA" id="ARBA00023136"/>
    </source>
</evidence>
<dbReference type="OrthoDB" id="506011at2759"/>
<evidence type="ECO:0000256" key="7">
    <source>
        <dbReference type="SAM" id="Phobius"/>
    </source>
</evidence>
<dbReference type="AlphaFoldDB" id="A0A835AFX8"/>
<dbReference type="InterPro" id="IPR042512">
    <property type="entry name" value="TLCD5"/>
</dbReference>
<keyword evidence="4 5" id="KW-0472">Membrane</keyword>
<dbReference type="PANTHER" id="PTHR31898:SF1">
    <property type="entry name" value="TLC DOMAIN-CONTAINING PROTEIN 5"/>
    <property type="match status" value="1"/>
</dbReference>
<proteinExistence type="predicted"/>
<keyword evidence="3 7" id="KW-1133">Transmembrane helix</keyword>
<comment type="subcellular location">
    <subcellularLocation>
        <location evidence="1">Membrane</location>
        <topology evidence="1">Multi-pass membrane protein</topology>
    </subcellularLocation>
</comment>
<evidence type="ECO:0000256" key="5">
    <source>
        <dbReference type="PROSITE-ProRule" id="PRU00205"/>
    </source>
</evidence>
<evidence type="ECO:0000313" key="10">
    <source>
        <dbReference type="Proteomes" id="UP000636709"/>
    </source>
</evidence>
<feature type="domain" description="TLC" evidence="8">
    <location>
        <begin position="182"/>
        <end position="410"/>
    </location>
</feature>
<dbReference type="EMBL" id="JACEFO010002394">
    <property type="protein sequence ID" value="KAF8661574.1"/>
    <property type="molecule type" value="Genomic_DNA"/>
</dbReference>
<evidence type="ECO:0000259" key="8">
    <source>
        <dbReference type="PROSITE" id="PS50922"/>
    </source>
</evidence>
<dbReference type="PROSITE" id="PS50922">
    <property type="entry name" value="TLC"/>
    <property type="match status" value="1"/>
</dbReference>
<comment type="caution">
    <text evidence="9">The sequence shown here is derived from an EMBL/GenBank/DDBJ whole genome shotgun (WGS) entry which is preliminary data.</text>
</comment>
<dbReference type="GO" id="GO:0016020">
    <property type="term" value="C:membrane"/>
    <property type="evidence" value="ECO:0007669"/>
    <property type="project" value="UniProtKB-SubCell"/>
</dbReference>
<organism evidence="9 10">
    <name type="scientific">Digitaria exilis</name>
    <dbReference type="NCBI Taxonomy" id="1010633"/>
    <lineage>
        <taxon>Eukaryota</taxon>
        <taxon>Viridiplantae</taxon>
        <taxon>Streptophyta</taxon>
        <taxon>Embryophyta</taxon>
        <taxon>Tracheophyta</taxon>
        <taxon>Spermatophyta</taxon>
        <taxon>Magnoliopsida</taxon>
        <taxon>Liliopsida</taxon>
        <taxon>Poales</taxon>
        <taxon>Poaceae</taxon>
        <taxon>PACMAD clade</taxon>
        <taxon>Panicoideae</taxon>
        <taxon>Panicodae</taxon>
        <taxon>Paniceae</taxon>
        <taxon>Anthephorinae</taxon>
        <taxon>Digitaria</taxon>
    </lineage>
</organism>
<keyword evidence="2 5" id="KW-0812">Transmembrane</keyword>
<feature type="region of interest" description="Disordered" evidence="6">
    <location>
        <begin position="411"/>
        <end position="435"/>
    </location>
</feature>
<sequence>MKRNRELRHVVPYKRIGDTSSSSLPPSFLLLRSATELEPDPYRPARPRPNQVTTLSATTEPGYITRLRVPCHSRYLRDRSCRARHCCRSRLLYARAPLDWTQSPHRSISLSPSWLLHLSRPPEFLYRRPERKVVMAAAAAAVVAAAMAEPEAITGGTVASWVASGVVLWSTAFVLVRALFPKRSYDFCNRAVSTMHAVAAVCLALLSVHDWSCPVCPLAAASSPRQMRALAATLAYMVYDAACCHLNGDVRLDNTVHHLVSIVGIGAGLAYQRCGTEMVASLFITEISSPLLHLREMLKEFGVRDTDLNLAVDVLFAATFSAARMGVGPYLTYVTVTADNPILIKRIRSPNQPLHLSTTTSLPQQPPTARMTRSVAACCFRFGQAMAMGLQLVSAYWFLRILRMVKYKLGKKKPLPPPLASKKEPTEPKLTTARS</sequence>
<name>A0A835AFX8_9POAL</name>
<dbReference type="Pfam" id="PF03798">
    <property type="entry name" value="TRAM_LAG1_CLN8"/>
    <property type="match status" value="1"/>
</dbReference>
<gene>
    <name evidence="9" type="ORF">HU200_056996</name>
</gene>
<reference evidence="9" key="1">
    <citation type="submission" date="2020-07" db="EMBL/GenBank/DDBJ databases">
        <title>Genome sequence and genetic diversity analysis of an under-domesticated orphan crop, white fonio (Digitaria exilis).</title>
        <authorList>
            <person name="Bennetzen J.L."/>
            <person name="Chen S."/>
            <person name="Ma X."/>
            <person name="Wang X."/>
            <person name="Yssel A.E.J."/>
            <person name="Chaluvadi S.R."/>
            <person name="Johnson M."/>
            <person name="Gangashetty P."/>
            <person name="Hamidou F."/>
            <person name="Sanogo M.D."/>
            <person name="Zwaenepoel A."/>
            <person name="Wallace J."/>
            <person name="Van De Peer Y."/>
            <person name="Van Deynze A."/>
        </authorList>
    </citation>
    <scope>NUCLEOTIDE SEQUENCE</scope>
    <source>
        <tissue evidence="9">Leaves</tissue>
    </source>
</reference>
<keyword evidence="10" id="KW-1185">Reference proteome</keyword>
<dbReference type="Proteomes" id="UP000636709">
    <property type="component" value="Unassembled WGS sequence"/>
</dbReference>
<evidence type="ECO:0000256" key="3">
    <source>
        <dbReference type="ARBA" id="ARBA00022989"/>
    </source>
</evidence>
<evidence type="ECO:0000256" key="2">
    <source>
        <dbReference type="ARBA" id="ARBA00022692"/>
    </source>
</evidence>